<dbReference type="InterPro" id="IPR055419">
    <property type="entry name" value="Spectrin_PEPL/EVPL"/>
</dbReference>
<dbReference type="PANTHER" id="PTHR23169:SF7">
    <property type="entry name" value="ENVOPLAKIN"/>
    <property type="match status" value="1"/>
</dbReference>
<feature type="domain" description="Periplakin/Envoplakin N-terminal" evidence="3">
    <location>
        <begin position="22"/>
        <end position="113"/>
    </location>
</feature>
<dbReference type="SUPFAM" id="SSF46966">
    <property type="entry name" value="Spectrin repeat"/>
    <property type="match status" value="1"/>
</dbReference>
<dbReference type="PANTHER" id="PTHR23169">
    <property type="entry name" value="ENVOPLAKIN"/>
    <property type="match status" value="1"/>
</dbReference>
<dbReference type="GO" id="GO:0045104">
    <property type="term" value="P:intermediate filament cytoskeleton organization"/>
    <property type="evidence" value="ECO:0007669"/>
    <property type="project" value="InterPro"/>
</dbReference>
<evidence type="ECO:0000256" key="2">
    <source>
        <dbReference type="ARBA" id="ARBA00023054"/>
    </source>
</evidence>
<dbReference type="GO" id="GO:0005737">
    <property type="term" value="C:cytoplasm"/>
    <property type="evidence" value="ECO:0007669"/>
    <property type="project" value="TreeGrafter"/>
</dbReference>
<evidence type="ECO:0000256" key="1">
    <source>
        <dbReference type="ARBA" id="ARBA00009109"/>
    </source>
</evidence>
<dbReference type="InterPro" id="IPR043197">
    <property type="entry name" value="Plakin"/>
</dbReference>
<dbReference type="GO" id="GO:0042060">
    <property type="term" value="P:wound healing"/>
    <property type="evidence" value="ECO:0007669"/>
    <property type="project" value="TreeGrafter"/>
</dbReference>
<evidence type="ECO:0000313" key="4">
    <source>
        <dbReference type="EMBL" id="KAK5856783.1"/>
    </source>
</evidence>
<dbReference type="GO" id="GO:0005882">
    <property type="term" value="C:intermediate filament"/>
    <property type="evidence" value="ECO:0007669"/>
    <property type="project" value="TreeGrafter"/>
</dbReference>
<dbReference type="GO" id="GO:0005198">
    <property type="term" value="F:structural molecule activity"/>
    <property type="evidence" value="ECO:0007669"/>
    <property type="project" value="TreeGrafter"/>
</dbReference>
<evidence type="ECO:0000313" key="5">
    <source>
        <dbReference type="Proteomes" id="UP001346869"/>
    </source>
</evidence>
<keyword evidence="2" id="KW-0175">Coiled coil</keyword>
<organism evidence="4 5">
    <name type="scientific">Eleginops maclovinus</name>
    <name type="common">Patagonian blennie</name>
    <name type="synonym">Eleginus maclovinus</name>
    <dbReference type="NCBI Taxonomy" id="56733"/>
    <lineage>
        <taxon>Eukaryota</taxon>
        <taxon>Metazoa</taxon>
        <taxon>Chordata</taxon>
        <taxon>Craniata</taxon>
        <taxon>Vertebrata</taxon>
        <taxon>Euteleostomi</taxon>
        <taxon>Actinopterygii</taxon>
        <taxon>Neopterygii</taxon>
        <taxon>Teleostei</taxon>
        <taxon>Neoteleostei</taxon>
        <taxon>Acanthomorphata</taxon>
        <taxon>Eupercaria</taxon>
        <taxon>Perciformes</taxon>
        <taxon>Notothenioidei</taxon>
        <taxon>Eleginopidae</taxon>
        <taxon>Eleginops</taxon>
    </lineage>
</organism>
<dbReference type="GO" id="GO:0045296">
    <property type="term" value="F:cadherin binding"/>
    <property type="evidence" value="ECO:0007669"/>
    <property type="project" value="TreeGrafter"/>
</dbReference>
<protein>
    <recommendedName>
        <fullName evidence="3">Periplakin/Envoplakin N-terminal domain-containing protein</fullName>
    </recommendedName>
</protein>
<accession>A0AAN8AED3</accession>
<reference evidence="4 5" key="1">
    <citation type="journal article" date="2023" name="Genes (Basel)">
        <title>Chromosome-Level Genome Assembly and Circadian Gene Repertoire of the Patagonia Blennie Eleginops maclovinus-The Closest Ancestral Proxy of Antarctic Cryonotothenioids.</title>
        <authorList>
            <person name="Cheng C.C."/>
            <person name="Rivera-Colon A.G."/>
            <person name="Minhas B.F."/>
            <person name="Wilson L."/>
            <person name="Rayamajhi N."/>
            <person name="Vargas-Chacoff L."/>
            <person name="Catchen J.M."/>
        </authorList>
    </citation>
    <scope>NUCLEOTIDE SEQUENCE [LARGE SCALE GENOMIC DNA]</scope>
    <source>
        <strain evidence="4">JMC-PN-2008</strain>
    </source>
</reference>
<evidence type="ECO:0000259" key="3">
    <source>
        <dbReference type="Pfam" id="PF23160"/>
    </source>
</evidence>
<reference evidence="4 5" key="2">
    <citation type="journal article" date="2023" name="Mol. Biol. Evol.">
        <title>Genomics of Secondarily Temperate Adaptation in the Only Non-Antarctic Icefish.</title>
        <authorList>
            <person name="Rivera-Colon A.G."/>
            <person name="Rayamajhi N."/>
            <person name="Minhas B.F."/>
            <person name="Madrigal G."/>
            <person name="Bilyk K.T."/>
            <person name="Yoon V."/>
            <person name="Hune M."/>
            <person name="Gregory S."/>
            <person name="Cheng C.H.C."/>
            <person name="Catchen J.M."/>
        </authorList>
    </citation>
    <scope>NUCLEOTIDE SEQUENCE [LARGE SCALE GENOMIC DNA]</scope>
    <source>
        <strain evidence="4">JMC-PN-2008</strain>
    </source>
</reference>
<dbReference type="Gene3D" id="1.20.58.60">
    <property type="match status" value="2"/>
</dbReference>
<comment type="similarity">
    <text evidence="1">Belongs to the plakin or cytolinker family.</text>
</comment>
<gene>
    <name evidence="4" type="ORF">PBY51_008353</name>
</gene>
<dbReference type="Pfam" id="PF23160">
    <property type="entry name" value="Spectrin_1st_PEPL"/>
    <property type="match status" value="1"/>
</dbReference>
<keyword evidence="5" id="KW-1185">Reference proteome</keyword>
<comment type="caution">
    <text evidence="4">The sequence shown here is derived from an EMBL/GenBank/DDBJ whole genome shotgun (WGS) entry which is preliminary data.</text>
</comment>
<dbReference type="Proteomes" id="UP001346869">
    <property type="component" value="Unassembled WGS sequence"/>
</dbReference>
<dbReference type="AlphaFoldDB" id="A0AAN8AED3"/>
<sequence>MSSPVKLSKAQAQDLAVVISRMQKGADQVEKNILAAEYHLGVDTERDGKKQTLLHQRENADILSEAEGLLKNLFMDVDKAKRLQHPQANEIEKDVKNLHDRWVKDCSIYRDLYSQVKALDPKQKIDWGPLLDDKMRQLKSDAYGPNLPDVEKQIAEHNILHQEIEAYKDQLEPSTTTSKEQYAALKDKYDKLCELSQQRRAHLARCTSACRAAGRS</sequence>
<dbReference type="GO" id="GO:0016020">
    <property type="term" value="C:membrane"/>
    <property type="evidence" value="ECO:0007669"/>
    <property type="project" value="TreeGrafter"/>
</dbReference>
<name>A0AAN8AED3_ELEMC</name>
<dbReference type="EMBL" id="JAUZQC010000017">
    <property type="protein sequence ID" value="KAK5856783.1"/>
    <property type="molecule type" value="Genomic_DNA"/>
</dbReference>
<proteinExistence type="inferred from homology"/>